<dbReference type="PANTHER" id="PTHR10631">
    <property type="entry name" value="N 2 ,N 2 -DIMETHYLGUANOSINE TRNA METHYLTRANSFERASE"/>
    <property type="match status" value="1"/>
</dbReference>
<evidence type="ECO:0000256" key="2">
    <source>
        <dbReference type="ARBA" id="ARBA00022603"/>
    </source>
</evidence>
<keyword evidence="2" id="KW-0489">Methyltransferase</keyword>
<proteinExistence type="predicted"/>
<dbReference type="Gene3D" id="3.40.50.150">
    <property type="entry name" value="Vaccinia Virus protein VP39"/>
    <property type="match status" value="1"/>
</dbReference>
<dbReference type="Proteomes" id="UP001497512">
    <property type="component" value="Chromosome 3"/>
</dbReference>
<protein>
    <submittedName>
        <fullName evidence="7">Uncharacterized protein</fullName>
    </submittedName>
</protein>
<keyword evidence="6" id="KW-0694">RNA-binding</keyword>
<dbReference type="PANTHER" id="PTHR10631:SF9">
    <property type="entry name" value="TRNA (GUANINE(26)-N(2))-DIMETHYLTRANSFERASE"/>
    <property type="match status" value="1"/>
</dbReference>
<gene>
    <name evidence="7" type="ORF">CSSPTR1EN2_LOCUS14133</name>
</gene>
<keyword evidence="5" id="KW-0819">tRNA processing</keyword>
<evidence type="ECO:0000313" key="7">
    <source>
        <dbReference type="EMBL" id="CAK9218735.1"/>
    </source>
</evidence>
<dbReference type="Pfam" id="PF02005">
    <property type="entry name" value="TRM"/>
    <property type="match status" value="1"/>
</dbReference>
<keyword evidence="1" id="KW-0820">tRNA-binding</keyword>
<evidence type="ECO:0000256" key="5">
    <source>
        <dbReference type="ARBA" id="ARBA00022694"/>
    </source>
</evidence>
<evidence type="ECO:0000256" key="1">
    <source>
        <dbReference type="ARBA" id="ARBA00022555"/>
    </source>
</evidence>
<keyword evidence="3" id="KW-0808">Transferase</keyword>
<evidence type="ECO:0000313" key="8">
    <source>
        <dbReference type="Proteomes" id="UP001497512"/>
    </source>
</evidence>
<keyword evidence="4" id="KW-0949">S-adenosyl-L-methionine</keyword>
<reference evidence="7" key="1">
    <citation type="submission" date="2024-02" db="EMBL/GenBank/DDBJ databases">
        <authorList>
            <consortium name="ELIXIR-Norway"/>
            <consortium name="Elixir Norway"/>
        </authorList>
    </citation>
    <scope>NUCLEOTIDE SEQUENCE</scope>
</reference>
<accession>A0ABP0UCR5</accession>
<sequence length="315" mass="34768">MEAASMQATCRSLPTMPWVPNSKLLWGLQAVQPSNDLLQEGKFLAPTIFQNLSLFAATAVAPMTDCPPAMRSSQEEDTCAAGHASLGSLVLPQLSLAQVKKTTVLDQEDQEEKSISKCCQITSDDVNRVLLYCYMEKDYYDLIHINSFGSSSIFCGSALASVVHKGLVYVKSTDRFSAGEHRPYNVLASYGAFVKPMPLTNELGIQILIEFEVTRYVQNVSRHYNFEAHCCICGEMQVVKWNGLGHSTCSCLSFTQVSADQKLRELLDIMIEESDPNLQLQYGSLDQLIIQRVGASFFGVFSEYLVGTSSLSDPP</sequence>
<dbReference type="SUPFAM" id="SSF53335">
    <property type="entry name" value="S-adenosyl-L-methionine-dependent methyltransferases"/>
    <property type="match status" value="1"/>
</dbReference>
<dbReference type="EMBL" id="OZ019895">
    <property type="protein sequence ID" value="CAK9218735.1"/>
    <property type="molecule type" value="Genomic_DNA"/>
</dbReference>
<dbReference type="InterPro" id="IPR029063">
    <property type="entry name" value="SAM-dependent_MTases_sf"/>
</dbReference>
<evidence type="ECO:0000256" key="6">
    <source>
        <dbReference type="ARBA" id="ARBA00022884"/>
    </source>
</evidence>
<evidence type="ECO:0000256" key="4">
    <source>
        <dbReference type="ARBA" id="ARBA00022691"/>
    </source>
</evidence>
<organism evidence="7 8">
    <name type="scientific">Sphagnum troendelagicum</name>
    <dbReference type="NCBI Taxonomy" id="128251"/>
    <lineage>
        <taxon>Eukaryota</taxon>
        <taxon>Viridiplantae</taxon>
        <taxon>Streptophyta</taxon>
        <taxon>Embryophyta</taxon>
        <taxon>Bryophyta</taxon>
        <taxon>Sphagnophytina</taxon>
        <taxon>Sphagnopsida</taxon>
        <taxon>Sphagnales</taxon>
        <taxon>Sphagnaceae</taxon>
        <taxon>Sphagnum</taxon>
    </lineage>
</organism>
<dbReference type="InterPro" id="IPR002905">
    <property type="entry name" value="Trm1"/>
</dbReference>
<keyword evidence="8" id="KW-1185">Reference proteome</keyword>
<evidence type="ECO:0000256" key="3">
    <source>
        <dbReference type="ARBA" id="ARBA00022679"/>
    </source>
</evidence>
<name>A0ABP0UCR5_9BRYO</name>